<evidence type="ECO:0000256" key="2">
    <source>
        <dbReference type="ARBA" id="ARBA00022603"/>
    </source>
</evidence>
<dbReference type="InterPro" id="IPR019874">
    <property type="entry name" value="RF_methyltr_PrmC"/>
</dbReference>
<dbReference type="CDD" id="cd02440">
    <property type="entry name" value="AdoMet_MTases"/>
    <property type="match status" value="1"/>
</dbReference>
<dbReference type="InterPro" id="IPR007848">
    <property type="entry name" value="Small_mtfrase_dom"/>
</dbReference>
<dbReference type="InterPro" id="IPR004556">
    <property type="entry name" value="HemK-like"/>
</dbReference>
<dbReference type="NCBIfam" id="TIGR03534">
    <property type="entry name" value="RF_mod_PrmC"/>
    <property type="match status" value="1"/>
</dbReference>
<comment type="caution">
    <text evidence="7">The sequence shown here is derived from an EMBL/GenBank/DDBJ whole genome shotgun (WGS) entry which is preliminary data.</text>
</comment>
<dbReference type="InterPro" id="IPR029063">
    <property type="entry name" value="SAM-dependent_MTases_sf"/>
</dbReference>
<proteinExistence type="predicted"/>
<evidence type="ECO:0000259" key="6">
    <source>
        <dbReference type="Pfam" id="PF05175"/>
    </source>
</evidence>
<dbReference type="InterPro" id="IPR002052">
    <property type="entry name" value="DNA_methylase_N6_adenine_CS"/>
</dbReference>
<feature type="domain" description="Methyltransferase small" evidence="6">
    <location>
        <begin position="109"/>
        <end position="193"/>
    </location>
</feature>
<gene>
    <name evidence="7" type="primary">prmC</name>
    <name evidence="7" type="ORF">SKC38_09300</name>
</gene>
<dbReference type="GO" id="GO:0032259">
    <property type="term" value="P:methylation"/>
    <property type="evidence" value="ECO:0007669"/>
    <property type="project" value="UniProtKB-KW"/>
</dbReference>
<accession>A0ABW6CZQ0</accession>
<evidence type="ECO:0000256" key="4">
    <source>
        <dbReference type="ARBA" id="ARBA00022691"/>
    </source>
</evidence>
<dbReference type="Gene3D" id="3.40.50.150">
    <property type="entry name" value="Vaccinia Virus protein VP39"/>
    <property type="match status" value="1"/>
</dbReference>
<dbReference type="PROSITE" id="PS00092">
    <property type="entry name" value="N6_MTASE"/>
    <property type="match status" value="1"/>
</dbReference>
<dbReference type="InterPro" id="IPR050320">
    <property type="entry name" value="N5-glutamine_MTase"/>
</dbReference>
<evidence type="ECO:0000256" key="5">
    <source>
        <dbReference type="ARBA" id="ARBA00048391"/>
    </source>
</evidence>
<dbReference type="RefSeq" id="WP_377976865.1">
    <property type="nucleotide sequence ID" value="NZ_JBBKYA010000004.1"/>
</dbReference>
<dbReference type="Pfam" id="PF05175">
    <property type="entry name" value="MTS"/>
    <property type="match status" value="1"/>
</dbReference>
<dbReference type="SUPFAM" id="SSF53335">
    <property type="entry name" value="S-adenosyl-L-methionine-dependent methyltransferases"/>
    <property type="match status" value="1"/>
</dbReference>
<dbReference type="EMBL" id="JBBKYA010000004">
    <property type="protein sequence ID" value="MFD3276420.1"/>
    <property type="molecule type" value="Genomic_DNA"/>
</dbReference>
<comment type="catalytic activity">
    <reaction evidence="5">
        <text>L-glutaminyl-[peptide chain release factor] + S-adenosyl-L-methionine = N(5)-methyl-L-glutaminyl-[peptide chain release factor] + S-adenosyl-L-homocysteine + H(+)</text>
        <dbReference type="Rhea" id="RHEA:42896"/>
        <dbReference type="Rhea" id="RHEA-COMP:10271"/>
        <dbReference type="Rhea" id="RHEA-COMP:10272"/>
        <dbReference type="ChEBI" id="CHEBI:15378"/>
        <dbReference type="ChEBI" id="CHEBI:30011"/>
        <dbReference type="ChEBI" id="CHEBI:57856"/>
        <dbReference type="ChEBI" id="CHEBI:59789"/>
        <dbReference type="ChEBI" id="CHEBI:61891"/>
        <dbReference type="EC" id="2.1.1.297"/>
    </reaction>
</comment>
<dbReference type="NCBIfam" id="TIGR00536">
    <property type="entry name" value="hemK_fam"/>
    <property type="match status" value="1"/>
</dbReference>
<dbReference type="Proteomes" id="UP001598114">
    <property type="component" value="Unassembled WGS sequence"/>
</dbReference>
<dbReference type="EC" id="2.1.1.297" evidence="1"/>
<dbReference type="PANTHER" id="PTHR18895:SF74">
    <property type="entry name" value="MTRF1L RELEASE FACTOR GLUTAMINE METHYLTRANSFERASE"/>
    <property type="match status" value="1"/>
</dbReference>
<sequence>MSLVSVNALSQQIQQAIASKYPANEARAISHAYLNMRCSINTLDILLDKAVEEPIGFAEDLSRLAAGEPLQYVTGKAYFFDRLFSLNAATLIPRPETEELVRQVLNLIGNEKKRVLDIGTGSGCIAISLALEAPLAEVSAWDVAIEAINKAQENADQLGAKVDVKHQDVFDWVKDSKVWDIIVSNPPYVLEAEKADMESHVLDHEPHLALFVSDEDPLVFYRVIGEMAQQRLIPGGFLCFEINRAFGAENVALAESQGFKNIQLLKDFHGNDRMLIAQKSAH</sequence>
<dbReference type="PANTHER" id="PTHR18895">
    <property type="entry name" value="HEMK METHYLTRANSFERASE"/>
    <property type="match status" value="1"/>
</dbReference>
<evidence type="ECO:0000313" key="8">
    <source>
        <dbReference type="Proteomes" id="UP001598114"/>
    </source>
</evidence>
<evidence type="ECO:0000256" key="3">
    <source>
        <dbReference type="ARBA" id="ARBA00022679"/>
    </source>
</evidence>
<name>A0ABW6CZQ0_9BACT</name>
<protein>
    <recommendedName>
        <fullName evidence="1">peptide chain release factor N(5)-glutamine methyltransferase</fullName>
        <ecNumber evidence="1">2.1.1.297</ecNumber>
    </recommendedName>
</protein>
<organism evidence="7 8">
    <name type="scientific">Aquirufa echingensis</name>
    <dbReference type="NCBI Taxonomy" id="3096516"/>
    <lineage>
        <taxon>Bacteria</taxon>
        <taxon>Pseudomonadati</taxon>
        <taxon>Bacteroidota</taxon>
        <taxon>Cytophagia</taxon>
        <taxon>Cytophagales</taxon>
        <taxon>Flectobacillaceae</taxon>
        <taxon>Aquirufa</taxon>
    </lineage>
</organism>
<keyword evidence="8" id="KW-1185">Reference proteome</keyword>
<dbReference type="GO" id="GO:0102559">
    <property type="term" value="F:peptide chain release factor N(5)-glutamine methyltransferase activity"/>
    <property type="evidence" value="ECO:0007669"/>
    <property type="project" value="UniProtKB-EC"/>
</dbReference>
<keyword evidence="3 7" id="KW-0808">Transferase</keyword>
<dbReference type="Gene3D" id="1.10.8.10">
    <property type="entry name" value="DNA helicase RuvA subunit, C-terminal domain"/>
    <property type="match status" value="1"/>
</dbReference>
<evidence type="ECO:0000256" key="1">
    <source>
        <dbReference type="ARBA" id="ARBA00012771"/>
    </source>
</evidence>
<reference evidence="7 8" key="1">
    <citation type="submission" date="2024-03" db="EMBL/GenBank/DDBJ databases">
        <title>Aquirufa genome sequencing.</title>
        <authorList>
            <person name="Pitt A."/>
            <person name="Hahn M.W."/>
        </authorList>
    </citation>
    <scope>NUCLEOTIDE SEQUENCE [LARGE SCALE GENOMIC DNA]</scope>
    <source>
        <strain evidence="7 8">PLAD-142S6K</strain>
    </source>
</reference>
<keyword evidence="2 7" id="KW-0489">Methyltransferase</keyword>
<evidence type="ECO:0000313" key="7">
    <source>
        <dbReference type="EMBL" id="MFD3276420.1"/>
    </source>
</evidence>
<keyword evidence="4" id="KW-0949">S-adenosyl-L-methionine</keyword>